<comment type="caution">
    <text evidence="2">The sequence shown here is derived from an EMBL/GenBank/DDBJ whole genome shotgun (WGS) entry which is preliminary data.</text>
</comment>
<name>A0A9W7FIE0_9STRA</name>
<gene>
    <name evidence="2" type="ORF">TrLO_g15705</name>
</gene>
<evidence type="ECO:0000313" key="3">
    <source>
        <dbReference type="Proteomes" id="UP001165122"/>
    </source>
</evidence>
<proteinExistence type="predicted"/>
<accession>A0A9W7FIE0</accession>
<dbReference type="PANTHER" id="PTHR47800:SF5">
    <property type="entry name" value="FER-1-LIKE PROTEIN 6"/>
    <property type="match status" value="1"/>
</dbReference>
<dbReference type="CDD" id="cd00030">
    <property type="entry name" value="C2"/>
    <property type="match status" value="1"/>
</dbReference>
<reference evidence="3" key="1">
    <citation type="journal article" date="2023" name="Commun. Biol.">
        <title>Genome analysis of Parmales, the sister group of diatoms, reveals the evolutionary specialization of diatoms from phago-mixotrophs to photoautotrophs.</title>
        <authorList>
            <person name="Ban H."/>
            <person name="Sato S."/>
            <person name="Yoshikawa S."/>
            <person name="Yamada K."/>
            <person name="Nakamura Y."/>
            <person name="Ichinomiya M."/>
            <person name="Sato N."/>
            <person name="Blanc-Mathieu R."/>
            <person name="Endo H."/>
            <person name="Kuwata A."/>
            <person name="Ogata H."/>
        </authorList>
    </citation>
    <scope>NUCLEOTIDE SEQUENCE [LARGE SCALE GENOMIC DNA]</scope>
    <source>
        <strain evidence="3">NIES 3700</strain>
    </source>
</reference>
<keyword evidence="3" id="KW-1185">Reference proteome</keyword>
<dbReference type="InterPro" id="IPR035892">
    <property type="entry name" value="C2_domain_sf"/>
</dbReference>
<dbReference type="Proteomes" id="UP001165122">
    <property type="component" value="Unassembled WGS sequence"/>
</dbReference>
<dbReference type="SMART" id="SM00239">
    <property type="entry name" value="C2"/>
    <property type="match status" value="1"/>
</dbReference>
<dbReference type="PROSITE" id="PS50004">
    <property type="entry name" value="C2"/>
    <property type="match status" value="1"/>
</dbReference>
<organism evidence="2 3">
    <name type="scientific">Triparma laevis f. longispina</name>
    <dbReference type="NCBI Taxonomy" id="1714387"/>
    <lineage>
        <taxon>Eukaryota</taxon>
        <taxon>Sar</taxon>
        <taxon>Stramenopiles</taxon>
        <taxon>Ochrophyta</taxon>
        <taxon>Bolidophyceae</taxon>
        <taxon>Parmales</taxon>
        <taxon>Triparmaceae</taxon>
        <taxon>Triparma</taxon>
    </lineage>
</organism>
<dbReference type="Pfam" id="PF00168">
    <property type="entry name" value="C2"/>
    <property type="match status" value="1"/>
</dbReference>
<dbReference type="InterPro" id="IPR000008">
    <property type="entry name" value="C2_dom"/>
</dbReference>
<evidence type="ECO:0000259" key="1">
    <source>
        <dbReference type="PROSITE" id="PS50004"/>
    </source>
</evidence>
<sequence length="290" mass="31770">MSTFAAAAGGDSLGIIVSLKKCTDLPVADLRAGSFIPDVGPLSIVKDAMSLIPGGGESSSDPYVKAKMVNTATHSTSEEQRSPTIHKNTDPIWLPAVRFTFLVPADSVEAQRLVLDIWDQDSMSKDDYLGTTKLDLKGLNLSGGGDAVHNHTLDLLDVKTGDKVPNSKVFIAIQVKTAAEMASEQHELVYEYERWTPTGGWGKKYPGNLLPTDPGCWSDEKGGKWSMDMSEVALPIPEGMHSVDHWATEGDWMFGSDFRLRVWMSAKSSISFARRRAWVRKCEVAPDKKK</sequence>
<feature type="domain" description="C2" evidence="1">
    <location>
        <begin position="21"/>
        <end position="149"/>
    </location>
</feature>
<dbReference type="PANTHER" id="PTHR47800">
    <property type="entry name" value="C2 DOMAIN-CONTAINING PROTEIN"/>
    <property type="match status" value="1"/>
</dbReference>
<dbReference type="SUPFAM" id="SSF49562">
    <property type="entry name" value="C2 domain (Calcium/lipid-binding domain, CaLB)"/>
    <property type="match status" value="1"/>
</dbReference>
<dbReference type="OrthoDB" id="270970at2759"/>
<dbReference type="Gene3D" id="2.60.40.150">
    <property type="entry name" value="C2 domain"/>
    <property type="match status" value="1"/>
</dbReference>
<evidence type="ECO:0000313" key="2">
    <source>
        <dbReference type="EMBL" id="GMI12747.1"/>
    </source>
</evidence>
<dbReference type="GO" id="GO:0010628">
    <property type="term" value="P:positive regulation of gene expression"/>
    <property type="evidence" value="ECO:0007669"/>
    <property type="project" value="TreeGrafter"/>
</dbReference>
<dbReference type="EMBL" id="BRXW01000180">
    <property type="protein sequence ID" value="GMI12747.1"/>
    <property type="molecule type" value="Genomic_DNA"/>
</dbReference>
<dbReference type="AlphaFoldDB" id="A0A9W7FIE0"/>
<protein>
    <recommendedName>
        <fullName evidence="1">C2 domain-containing protein</fullName>
    </recommendedName>
</protein>